<reference evidence="3 4" key="1">
    <citation type="submission" date="2016-12" db="EMBL/GenBank/DDBJ databases">
        <title>The genomes of Aspergillus section Nigri reveals drivers in fungal speciation.</title>
        <authorList>
            <consortium name="DOE Joint Genome Institute"/>
            <person name="Vesth T.C."/>
            <person name="Nybo J."/>
            <person name="Theobald S."/>
            <person name="Brandl J."/>
            <person name="Frisvad J.C."/>
            <person name="Nielsen K.F."/>
            <person name="Lyhne E.K."/>
            <person name="Kogle M.E."/>
            <person name="Kuo A."/>
            <person name="Riley R."/>
            <person name="Clum A."/>
            <person name="Nolan M."/>
            <person name="Lipzen A."/>
            <person name="Salamov A."/>
            <person name="Henrissat B."/>
            <person name="Wiebenga A."/>
            <person name="De Vries R.P."/>
            <person name="Grigoriev I.V."/>
            <person name="Mortensen U.H."/>
            <person name="Andersen M.R."/>
            <person name="Baker S.E."/>
        </authorList>
    </citation>
    <scope>NUCLEOTIDE SEQUENCE [LARGE SCALE GENOMIC DNA]</scope>
    <source>
        <strain evidence="3 4">JOP 1030-1</strain>
    </source>
</reference>
<dbReference type="SUPFAM" id="SSF81296">
    <property type="entry name" value="E set domains"/>
    <property type="match status" value="1"/>
</dbReference>
<dbReference type="STRING" id="1450539.A0A318ZPV1"/>
<proteinExistence type="predicted"/>
<name>A0A318ZPV1_9EURO</name>
<protein>
    <recommendedName>
        <fullName evidence="2">Arrestin-like N-terminal domain-containing protein</fullName>
    </recommendedName>
</protein>
<gene>
    <name evidence="3" type="ORF">BP01DRAFT_2481</name>
</gene>
<organism evidence="3 4">
    <name type="scientific">Aspergillus saccharolyticus JOP 1030-1</name>
    <dbReference type="NCBI Taxonomy" id="1450539"/>
    <lineage>
        <taxon>Eukaryota</taxon>
        <taxon>Fungi</taxon>
        <taxon>Dikarya</taxon>
        <taxon>Ascomycota</taxon>
        <taxon>Pezizomycotina</taxon>
        <taxon>Eurotiomycetes</taxon>
        <taxon>Eurotiomycetidae</taxon>
        <taxon>Eurotiales</taxon>
        <taxon>Aspergillaceae</taxon>
        <taxon>Aspergillus</taxon>
        <taxon>Aspergillus subgen. Circumdati</taxon>
    </lineage>
</organism>
<dbReference type="Gene3D" id="2.60.40.640">
    <property type="match status" value="1"/>
</dbReference>
<dbReference type="AlphaFoldDB" id="A0A318ZPV1"/>
<dbReference type="RefSeq" id="XP_025435611.1">
    <property type="nucleotide sequence ID" value="XM_025571285.1"/>
</dbReference>
<dbReference type="GO" id="GO:0005829">
    <property type="term" value="C:cytosol"/>
    <property type="evidence" value="ECO:0007669"/>
    <property type="project" value="TreeGrafter"/>
</dbReference>
<dbReference type="InterPro" id="IPR011021">
    <property type="entry name" value="Arrestin-like_N"/>
</dbReference>
<dbReference type="EMBL" id="KZ821218">
    <property type="protein sequence ID" value="PYH49629.1"/>
    <property type="molecule type" value="Genomic_DNA"/>
</dbReference>
<evidence type="ECO:0000313" key="4">
    <source>
        <dbReference type="Proteomes" id="UP000248349"/>
    </source>
</evidence>
<evidence type="ECO:0000259" key="2">
    <source>
        <dbReference type="Pfam" id="PF00339"/>
    </source>
</evidence>
<dbReference type="GO" id="GO:0030674">
    <property type="term" value="F:protein-macromolecule adaptor activity"/>
    <property type="evidence" value="ECO:0007669"/>
    <property type="project" value="TreeGrafter"/>
</dbReference>
<evidence type="ECO:0000313" key="3">
    <source>
        <dbReference type="EMBL" id="PYH49629.1"/>
    </source>
</evidence>
<dbReference type="Pfam" id="PF00339">
    <property type="entry name" value="Arrestin_N"/>
    <property type="match status" value="1"/>
</dbReference>
<dbReference type="OrthoDB" id="2333384at2759"/>
<evidence type="ECO:0000256" key="1">
    <source>
        <dbReference type="SAM" id="MobiDB-lite"/>
    </source>
</evidence>
<dbReference type="InterPro" id="IPR050357">
    <property type="entry name" value="Arrestin_domain-protein"/>
</dbReference>
<dbReference type="GO" id="GO:0031625">
    <property type="term" value="F:ubiquitin protein ligase binding"/>
    <property type="evidence" value="ECO:0007669"/>
    <property type="project" value="TreeGrafter"/>
</dbReference>
<dbReference type="InterPro" id="IPR014756">
    <property type="entry name" value="Ig_E-set"/>
</dbReference>
<dbReference type="PANTHER" id="PTHR11188:SF174">
    <property type="entry name" value="ARRESTIN-RELATED TRAFFICKING ADAPTER 10-RELATED"/>
    <property type="match status" value="1"/>
</dbReference>
<feature type="region of interest" description="Disordered" evidence="1">
    <location>
        <begin position="1"/>
        <end position="24"/>
    </location>
</feature>
<accession>A0A318ZPV1</accession>
<feature type="domain" description="Arrestin-like N-terminal" evidence="2">
    <location>
        <begin position="143"/>
        <end position="206"/>
    </location>
</feature>
<dbReference type="GO" id="GO:0070086">
    <property type="term" value="P:ubiquitin-dependent endocytosis"/>
    <property type="evidence" value="ECO:0007669"/>
    <property type="project" value="TreeGrafter"/>
</dbReference>
<dbReference type="PANTHER" id="PTHR11188">
    <property type="entry name" value="ARRESTIN DOMAIN CONTAINING PROTEIN"/>
    <property type="match status" value="1"/>
</dbReference>
<dbReference type="InterPro" id="IPR014752">
    <property type="entry name" value="Arrestin-like_C"/>
</dbReference>
<sequence>MLRPPFSTARKSTDEAPVQGDSSSLSLEIDITEPALFAPALSDKPSVLRGECRLKVKEAVTVKRLTVNLRGTSYIVWPHGIREHHRVTDNTLTLLGPKSVQPALPCYVDSLQETSSSPQALQGTALWNAILARVGTNRREEENTGSKYHRLTPGTHIYNFEMVLRSQLPESIQVRQSRVRYRVRASIERPGFLNRSFSRSKPITVVHCSADNFVDDAEPIYLARAWKHLLQSDILVSRRGAPLGDLLPVTVSYTELGHAKFRGLQVFVSENVQYYQRDGLGCCSGPFKRNLIYEKMAGPVSTKVLSRADTDEHPAYIEKDDYITAKTVGDAEARSRSLHDGDTEHTELDLQLPLPVCHLHSDPTRPQGMHFDTRYKNVRISHWLEPDNMNPKNERIVQKVAHVPLALRSCYAQQANTSLPAYC</sequence>
<dbReference type="Proteomes" id="UP000248349">
    <property type="component" value="Unassembled WGS sequence"/>
</dbReference>
<dbReference type="GeneID" id="37072513"/>
<keyword evidence="4" id="KW-1185">Reference proteome</keyword>